<organism evidence="2 3">
    <name type="scientific">Thermohalobaculum xanthum</name>
    <dbReference type="NCBI Taxonomy" id="2753746"/>
    <lineage>
        <taxon>Bacteria</taxon>
        <taxon>Pseudomonadati</taxon>
        <taxon>Pseudomonadota</taxon>
        <taxon>Alphaproteobacteria</taxon>
        <taxon>Rhodobacterales</taxon>
        <taxon>Paracoccaceae</taxon>
        <taxon>Thermohalobaculum</taxon>
    </lineage>
</organism>
<feature type="transmembrane region" description="Helical" evidence="1">
    <location>
        <begin position="332"/>
        <end position="351"/>
    </location>
</feature>
<proteinExistence type="predicted"/>
<feature type="transmembrane region" description="Helical" evidence="1">
    <location>
        <begin position="56"/>
        <end position="78"/>
    </location>
</feature>
<accession>A0A8J7M6H1</accession>
<evidence type="ECO:0000313" key="3">
    <source>
        <dbReference type="Proteomes" id="UP000655420"/>
    </source>
</evidence>
<sequence>MRQRLAITLSEGFRIFFLAGGIYAVLAMAVWVTLLALEAQGAGPVRLPFVQPPQLWHAHEMIFGYAAAILGGFFLTAVPSWTGTEAARRGYLTAAAAVWLAGRLAVWWSGALPAGLVAVLDLAFLPLLGVKIAVQLAKRPKPQNVMLLGLLALIWSGNLLVHLEWTGVLDDSAGRGLRVGLLGVAATIAVIGGRVAPGFTRNAMTRAGIETNLPATPAWLDAAGVATAIGLPVTVLIGAPEPLLGALALACGAAQGARLSRWRGAWTLSQPILWSLHLAFAMLAAGYLALGLAWFGWGTEITGIHILAIGAVGGMTLAVMSRASLGHTGRPLVAPPPVAWAYGLIAAASILRALGSSVLVDWYTLSVLVSGLLWICGFAIFVAVFWGPLTHPRPASRA</sequence>
<evidence type="ECO:0000256" key="1">
    <source>
        <dbReference type="SAM" id="Phobius"/>
    </source>
</evidence>
<feature type="transmembrane region" description="Helical" evidence="1">
    <location>
        <begin position="363"/>
        <end position="387"/>
    </location>
</feature>
<dbReference type="AlphaFoldDB" id="A0A8J7M6H1"/>
<keyword evidence="1" id="KW-0812">Transmembrane</keyword>
<feature type="transmembrane region" description="Helical" evidence="1">
    <location>
        <begin position="272"/>
        <end position="295"/>
    </location>
</feature>
<gene>
    <name evidence="2" type="ORF">H0I76_09685</name>
</gene>
<comment type="caution">
    <text evidence="2">The sequence shown here is derived from an EMBL/GenBank/DDBJ whole genome shotgun (WGS) entry which is preliminary data.</text>
</comment>
<dbReference type="Pfam" id="PF05940">
    <property type="entry name" value="NnrS"/>
    <property type="match status" value="1"/>
</dbReference>
<dbReference type="Proteomes" id="UP000655420">
    <property type="component" value="Unassembled WGS sequence"/>
</dbReference>
<keyword evidence="3" id="KW-1185">Reference proteome</keyword>
<feature type="transmembrane region" description="Helical" evidence="1">
    <location>
        <begin position="146"/>
        <end position="165"/>
    </location>
</feature>
<protein>
    <submittedName>
        <fullName evidence="2">NnrS family protein</fullName>
    </submittedName>
</protein>
<dbReference type="RefSeq" id="WP_200609666.1">
    <property type="nucleotide sequence ID" value="NZ_JAEHHL010000005.1"/>
</dbReference>
<feature type="transmembrane region" description="Helical" evidence="1">
    <location>
        <begin position="12"/>
        <end position="36"/>
    </location>
</feature>
<feature type="transmembrane region" description="Helical" evidence="1">
    <location>
        <begin position="114"/>
        <end position="134"/>
    </location>
</feature>
<feature type="transmembrane region" description="Helical" evidence="1">
    <location>
        <begin position="301"/>
        <end position="320"/>
    </location>
</feature>
<feature type="transmembrane region" description="Helical" evidence="1">
    <location>
        <begin position="90"/>
        <end position="108"/>
    </location>
</feature>
<keyword evidence="1" id="KW-1133">Transmembrane helix</keyword>
<dbReference type="InterPro" id="IPR010266">
    <property type="entry name" value="NnrS"/>
</dbReference>
<dbReference type="EMBL" id="JAEHHL010000005">
    <property type="protein sequence ID" value="MBK0399461.1"/>
    <property type="molecule type" value="Genomic_DNA"/>
</dbReference>
<reference evidence="2" key="1">
    <citation type="submission" date="2020-12" db="EMBL/GenBank/DDBJ databases">
        <title>Bacterial taxonomy.</title>
        <authorList>
            <person name="Pan X."/>
        </authorList>
    </citation>
    <scope>NUCLEOTIDE SEQUENCE</scope>
    <source>
        <strain evidence="2">M0105</strain>
    </source>
</reference>
<keyword evidence="1" id="KW-0472">Membrane</keyword>
<feature type="transmembrane region" description="Helical" evidence="1">
    <location>
        <begin position="218"/>
        <end position="237"/>
    </location>
</feature>
<evidence type="ECO:0000313" key="2">
    <source>
        <dbReference type="EMBL" id="MBK0399461.1"/>
    </source>
</evidence>
<name>A0A8J7M6H1_9RHOB</name>
<feature type="transmembrane region" description="Helical" evidence="1">
    <location>
        <begin position="177"/>
        <end position="197"/>
    </location>
</feature>